<feature type="non-terminal residue" evidence="1">
    <location>
        <position position="1"/>
    </location>
</feature>
<name>R7V3A0_CAPTE</name>
<dbReference type="EnsemblMetazoa" id="CapteT81038">
    <property type="protein sequence ID" value="CapteP81038"/>
    <property type="gene ID" value="CapteG81038"/>
</dbReference>
<dbReference type="HOGENOM" id="CLU_2819848_0_0_1"/>
<keyword evidence="3" id="KW-1185">Reference proteome</keyword>
<gene>
    <name evidence="1" type="ORF">CAPTEDRAFT_81038</name>
</gene>
<organism evidence="1">
    <name type="scientific">Capitella teleta</name>
    <name type="common">Polychaete worm</name>
    <dbReference type="NCBI Taxonomy" id="283909"/>
    <lineage>
        <taxon>Eukaryota</taxon>
        <taxon>Metazoa</taxon>
        <taxon>Spiralia</taxon>
        <taxon>Lophotrochozoa</taxon>
        <taxon>Annelida</taxon>
        <taxon>Polychaeta</taxon>
        <taxon>Sedentaria</taxon>
        <taxon>Scolecida</taxon>
        <taxon>Capitellidae</taxon>
        <taxon>Capitella</taxon>
    </lineage>
</organism>
<sequence>DNQFGFKNNHGTDQCIYVLKEIVDSYRVMNSTVFLCFLDASKAFDRVNYFTLFNKLRDCGVPGYIVRII</sequence>
<dbReference type="AlphaFoldDB" id="R7V3A0"/>
<evidence type="ECO:0000313" key="1">
    <source>
        <dbReference type="EMBL" id="ELU13034.1"/>
    </source>
</evidence>
<accession>R7V3A0</accession>
<dbReference type="OrthoDB" id="6151672at2759"/>
<evidence type="ECO:0000313" key="2">
    <source>
        <dbReference type="EnsemblMetazoa" id="CapteP81038"/>
    </source>
</evidence>
<dbReference type="EMBL" id="AMQN01039555">
    <property type="status" value="NOT_ANNOTATED_CDS"/>
    <property type="molecule type" value="Genomic_DNA"/>
</dbReference>
<evidence type="ECO:0000313" key="3">
    <source>
        <dbReference type="Proteomes" id="UP000014760"/>
    </source>
</evidence>
<dbReference type="EMBL" id="KB295540">
    <property type="protein sequence ID" value="ELU13034.1"/>
    <property type="molecule type" value="Genomic_DNA"/>
</dbReference>
<proteinExistence type="predicted"/>
<reference evidence="3" key="1">
    <citation type="submission" date="2012-12" db="EMBL/GenBank/DDBJ databases">
        <authorList>
            <person name="Hellsten U."/>
            <person name="Grimwood J."/>
            <person name="Chapman J.A."/>
            <person name="Shapiro H."/>
            <person name="Aerts A."/>
            <person name="Otillar R.P."/>
            <person name="Terry A.Y."/>
            <person name="Boore J.L."/>
            <person name="Simakov O."/>
            <person name="Marletaz F."/>
            <person name="Cho S.-J."/>
            <person name="Edsinger-Gonzales E."/>
            <person name="Havlak P."/>
            <person name="Kuo D.-H."/>
            <person name="Larsson T."/>
            <person name="Lv J."/>
            <person name="Arendt D."/>
            <person name="Savage R."/>
            <person name="Osoegawa K."/>
            <person name="de Jong P."/>
            <person name="Lindberg D.R."/>
            <person name="Seaver E.C."/>
            <person name="Weisblat D.A."/>
            <person name="Putnam N.H."/>
            <person name="Grigoriev I.V."/>
            <person name="Rokhsar D.S."/>
        </authorList>
    </citation>
    <scope>NUCLEOTIDE SEQUENCE</scope>
    <source>
        <strain evidence="3">I ESC-2004</strain>
    </source>
</reference>
<protein>
    <submittedName>
        <fullName evidence="1 2">Uncharacterized protein</fullName>
    </submittedName>
</protein>
<feature type="non-terminal residue" evidence="1">
    <location>
        <position position="69"/>
    </location>
</feature>
<reference evidence="1 3" key="2">
    <citation type="journal article" date="2013" name="Nature">
        <title>Insights into bilaterian evolution from three spiralian genomes.</title>
        <authorList>
            <person name="Simakov O."/>
            <person name="Marletaz F."/>
            <person name="Cho S.J."/>
            <person name="Edsinger-Gonzales E."/>
            <person name="Havlak P."/>
            <person name="Hellsten U."/>
            <person name="Kuo D.H."/>
            <person name="Larsson T."/>
            <person name="Lv J."/>
            <person name="Arendt D."/>
            <person name="Savage R."/>
            <person name="Osoegawa K."/>
            <person name="de Jong P."/>
            <person name="Grimwood J."/>
            <person name="Chapman J.A."/>
            <person name="Shapiro H."/>
            <person name="Aerts A."/>
            <person name="Otillar R.P."/>
            <person name="Terry A.Y."/>
            <person name="Boore J.L."/>
            <person name="Grigoriev I.V."/>
            <person name="Lindberg D.R."/>
            <person name="Seaver E.C."/>
            <person name="Weisblat D.A."/>
            <person name="Putnam N.H."/>
            <person name="Rokhsar D.S."/>
        </authorList>
    </citation>
    <scope>NUCLEOTIDE SEQUENCE</scope>
    <source>
        <strain evidence="1 3">I ESC-2004</strain>
    </source>
</reference>
<dbReference type="Proteomes" id="UP000014760">
    <property type="component" value="Unassembled WGS sequence"/>
</dbReference>
<reference evidence="2" key="3">
    <citation type="submission" date="2015-06" db="UniProtKB">
        <authorList>
            <consortium name="EnsemblMetazoa"/>
        </authorList>
    </citation>
    <scope>IDENTIFICATION</scope>
</reference>